<protein>
    <submittedName>
        <fullName evidence="2">Uncharacterized protein</fullName>
    </submittedName>
</protein>
<dbReference type="OrthoDB" id="3789642at2759"/>
<feature type="region of interest" description="Disordered" evidence="1">
    <location>
        <begin position="286"/>
        <end position="309"/>
    </location>
</feature>
<reference evidence="2" key="1">
    <citation type="journal article" date="2020" name="Stud. Mycol.">
        <title>101 Dothideomycetes genomes: a test case for predicting lifestyles and emergence of pathogens.</title>
        <authorList>
            <person name="Haridas S."/>
            <person name="Albert R."/>
            <person name="Binder M."/>
            <person name="Bloem J."/>
            <person name="Labutti K."/>
            <person name="Salamov A."/>
            <person name="Andreopoulos B."/>
            <person name="Baker S."/>
            <person name="Barry K."/>
            <person name="Bills G."/>
            <person name="Bluhm B."/>
            <person name="Cannon C."/>
            <person name="Castanera R."/>
            <person name="Culley D."/>
            <person name="Daum C."/>
            <person name="Ezra D."/>
            <person name="Gonzalez J."/>
            <person name="Henrissat B."/>
            <person name="Kuo A."/>
            <person name="Liang C."/>
            <person name="Lipzen A."/>
            <person name="Lutzoni F."/>
            <person name="Magnuson J."/>
            <person name="Mondo S."/>
            <person name="Nolan M."/>
            <person name="Ohm R."/>
            <person name="Pangilinan J."/>
            <person name="Park H.-J."/>
            <person name="Ramirez L."/>
            <person name="Alfaro M."/>
            <person name="Sun H."/>
            <person name="Tritt A."/>
            <person name="Yoshinaga Y."/>
            <person name="Zwiers L.-H."/>
            <person name="Turgeon B."/>
            <person name="Goodwin S."/>
            <person name="Spatafora J."/>
            <person name="Crous P."/>
            <person name="Grigoriev I."/>
        </authorList>
    </citation>
    <scope>NUCLEOTIDE SEQUENCE</scope>
    <source>
        <strain evidence="2">CBS 675.92</strain>
    </source>
</reference>
<accession>A0A6A5UD03</accession>
<organism evidence="2 3">
    <name type="scientific">Byssothecium circinans</name>
    <dbReference type="NCBI Taxonomy" id="147558"/>
    <lineage>
        <taxon>Eukaryota</taxon>
        <taxon>Fungi</taxon>
        <taxon>Dikarya</taxon>
        <taxon>Ascomycota</taxon>
        <taxon>Pezizomycotina</taxon>
        <taxon>Dothideomycetes</taxon>
        <taxon>Pleosporomycetidae</taxon>
        <taxon>Pleosporales</taxon>
        <taxon>Massarineae</taxon>
        <taxon>Massarinaceae</taxon>
        <taxon>Byssothecium</taxon>
    </lineage>
</organism>
<proteinExistence type="predicted"/>
<gene>
    <name evidence="2" type="ORF">CC80DRAFT_546323</name>
</gene>
<dbReference type="AlphaFoldDB" id="A0A6A5UD03"/>
<dbReference type="Proteomes" id="UP000800035">
    <property type="component" value="Unassembled WGS sequence"/>
</dbReference>
<evidence type="ECO:0000313" key="2">
    <source>
        <dbReference type="EMBL" id="KAF1959007.1"/>
    </source>
</evidence>
<evidence type="ECO:0000313" key="3">
    <source>
        <dbReference type="Proteomes" id="UP000800035"/>
    </source>
</evidence>
<keyword evidence="3" id="KW-1185">Reference proteome</keyword>
<name>A0A6A5UD03_9PLEO</name>
<evidence type="ECO:0000256" key="1">
    <source>
        <dbReference type="SAM" id="MobiDB-lite"/>
    </source>
</evidence>
<dbReference type="EMBL" id="ML976986">
    <property type="protein sequence ID" value="KAF1959007.1"/>
    <property type="molecule type" value="Genomic_DNA"/>
</dbReference>
<sequence length="309" mass="35153">MSRRIEQQYASLEHQDHSFHPNVHRSTGLAEDINAVVVREYTWQAVPTGVRFLLAEHTLSSPLAMDSLLGLRKAFRASQTNIPISICLPPLDASILKMKDMILLSTPHLQGATSIFAHTLISVESFLASLSLLEGLYDGIERYPSIPALFCDAILRWDPYRDSHDIDIARLIMEHIDTHHAIISREVNIELGSTYIRDHLPELSDNRCRCPLQHLDMLNIPRNRPDALAETAYMRLTEVEKFIASQGLVDPLTAAKYFHSFELRMMQPVHPSKSSNTNEVLAQHGHFHFTPPRARRLRSRDTNGTRSRL</sequence>